<comment type="caution">
    <text evidence="2">The sequence shown here is derived from an EMBL/GenBank/DDBJ whole genome shotgun (WGS) entry which is preliminary data.</text>
</comment>
<dbReference type="PANTHER" id="PTHR33112:SF16">
    <property type="entry name" value="HETEROKARYON INCOMPATIBILITY DOMAIN-CONTAINING PROTEIN"/>
    <property type="match status" value="1"/>
</dbReference>
<proteinExistence type="predicted"/>
<feature type="non-terminal residue" evidence="2">
    <location>
        <position position="1"/>
    </location>
</feature>
<dbReference type="Proteomes" id="UP001172102">
    <property type="component" value="Unassembled WGS sequence"/>
</dbReference>
<gene>
    <name evidence="2" type="ORF">B0H67DRAFT_450246</name>
</gene>
<reference evidence="2" key="1">
    <citation type="submission" date="2023-06" db="EMBL/GenBank/DDBJ databases">
        <title>Genome-scale phylogeny and comparative genomics of the fungal order Sordariales.</title>
        <authorList>
            <consortium name="Lawrence Berkeley National Laboratory"/>
            <person name="Hensen N."/>
            <person name="Bonometti L."/>
            <person name="Westerberg I."/>
            <person name="Brannstrom I.O."/>
            <person name="Guillou S."/>
            <person name="Cros-Aarteil S."/>
            <person name="Calhoun S."/>
            <person name="Haridas S."/>
            <person name="Kuo A."/>
            <person name="Mondo S."/>
            <person name="Pangilinan J."/>
            <person name="Riley R."/>
            <person name="Labutti K."/>
            <person name="Andreopoulos B."/>
            <person name="Lipzen A."/>
            <person name="Chen C."/>
            <person name="Yanf M."/>
            <person name="Daum C."/>
            <person name="Ng V."/>
            <person name="Clum A."/>
            <person name="Steindorff A."/>
            <person name="Ohm R."/>
            <person name="Martin F."/>
            <person name="Silar P."/>
            <person name="Natvig D."/>
            <person name="Lalanne C."/>
            <person name="Gautier V."/>
            <person name="Ament-Velasquez S.L."/>
            <person name="Kruys A."/>
            <person name="Hutchinson M.I."/>
            <person name="Powell A.J."/>
            <person name="Barry K."/>
            <person name="Miller A.N."/>
            <person name="Grigoriev I.V."/>
            <person name="Debuchy R."/>
            <person name="Gladieux P."/>
            <person name="Thoren M.H."/>
            <person name="Johannesson H."/>
        </authorList>
    </citation>
    <scope>NUCLEOTIDE SEQUENCE</scope>
    <source>
        <strain evidence="2">SMH4607-1</strain>
    </source>
</reference>
<evidence type="ECO:0000259" key="1">
    <source>
        <dbReference type="Pfam" id="PF06985"/>
    </source>
</evidence>
<keyword evidence="3" id="KW-1185">Reference proteome</keyword>
<organism evidence="2 3">
    <name type="scientific">Lasiosphaeris hirsuta</name>
    <dbReference type="NCBI Taxonomy" id="260670"/>
    <lineage>
        <taxon>Eukaryota</taxon>
        <taxon>Fungi</taxon>
        <taxon>Dikarya</taxon>
        <taxon>Ascomycota</taxon>
        <taxon>Pezizomycotina</taxon>
        <taxon>Sordariomycetes</taxon>
        <taxon>Sordariomycetidae</taxon>
        <taxon>Sordariales</taxon>
        <taxon>Lasiosphaeriaceae</taxon>
        <taxon>Lasiosphaeris</taxon>
    </lineage>
</organism>
<dbReference type="AlphaFoldDB" id="A0AA39ZWA8"/>
<protein>
    <submittedName>
        <fullName evidence="2">Heterokaryon incompatibility protein-domain-containing protein</fullName>
    </submittedName>
</protein>
<dbReference type="Pfam" id="PF06985">
    <property type="entry name" value="HET"/>
    <property type="match status" value="1"/>
</dbReference>
<feature type="non-terminal residue" evidence="2">
    <location>
        <position position="236"/>
    </location>
</feature>
<dbReference type="InterPro" id="IPR010730">
    <property type="entry name" value="HET"/>
</dbReference>
<evidence type="ECO:0000313" key="2">
    <source>
        <dbReference type="EMBL" id="KAK0704849.1"/>
    </source>
</evidence>
<accession>A0AA39ZWA8</accession>
<name>A0AA39ZWA8_9PEZI</name>
<dbReference type="EMBL" id="JAUKUA010000007">
    <property type="protein sequence ID" value="KAK0704849.1"/>
    <property type="molecule type" value="Genomic_DNA"/>
</dbReference>
<evidence type="ECO:0000313" key="3">
    <source>
        <dbReference type="Proteomes" id="UP001172102"/>
    </source>
</evidence>
<dbReference type="PANTHER" id="PTHR33112">
    <property type="entry name" value="DOMAIN PROTEIN, PUTATIVE-RELATED"/>
    <property type="match status" value="1"/>
</dbReference>
<feature type="domain" description="Heterokaryon incompatibility" evidence="1">
    <location>
        <begin position="2"/>
        <end position="159"/>
    </location>
</feature>
<sequence length="236" mass="26200">RYATLSHCWGPPTSKPPLRTTKFNQIGHSKGIALATLTLNFLDAVLICRKLGLDYIWIDSLCIIQDDSADWEAEAAKMADIYRGSYLNIAAAAAADAHGGIIGLTSLPDPKDRLTNINYSSAASDTETLILQEGLGVGEYWQINKTSHPYFGRGWVLQELALSPRTVLFTAGQMFWQCRSCFVSEDAYARRQLSYLSDTAPAIAGLVDFFSKAAHNTPMLGLWKETLRYDLLWAMR</sequence>